<sequence>VLRFCFPMYRVSIQFWWVWCDSPPRKIDRLAFVGVNLNLPLYYPPSQLVEALVGVGHYVIGCTYAHNGSVISE</sequence>
<dbReference type="EMBL" id="BGPR01227515">
    <property type="protein sequence ID" value="GBL62243.1"/>
    <property type="molecule type" value="Genomic_DNA"/>
</dbReference>
<evidence type="ECO:0000313" key="2">
    <source>
        <dbReference type="Proteomes" id="UP000499080"/>
    </source>
</evidence>
<dbReference type="Proteomes" id="UP000499080">
    <property type="component" value="Unassembled WGS sequence"/>
</dbReference>
<name>A0A4Y1ZQG8_ARAVE</name>
<evidence type="ECO:0000313" key="1">
    <source>
        <dbReference type="EMBL" id="GBL62243.1"/>
    </source>
</evidence>
<proteinExistence type="predicted"/>
<organism evidence="1 2">
    <name type="scientific">Araneus ventricosus</name>
    <name type="common">Orbweaver spider</name>
    <name type="synonym">Epeira ventricosa</name>
    <dbReference type="NCBI Taxonomy" id="182803"/>
    <lineage>
        <taxon>Eukaryota</taxon>
        <taxon>Metazoa</taxon>
        <taxon>Ecdysozoa</taxon>
        <taxon>Arthropoda</taxon>
        <taxon>Chelicerata</taxon>
        <taxon>Arachnida</taxon>
        <taxon>Araneae</taxon>
        <taxon>Araneomorphae</taxon>
        <taxon>Entelegynae</taxon>
        <taxon>Araneoidea</taxon>
        <taxon>Araneidae</taxon>
        <taxon>Araneus</taxon>
    </lineage>
</organism>
<gene>
    <name evidence="1" type="ORF">AVEN_150552_1</name>
</gene>
<feature type="non-terminal residue" evidence="1">
    <location>
        <position position="1"/>
    </location>
</feature>
<reference evidence="1 2" key="1">
    <citation type="journal article" date="2019" name="Sci. Rep.">
        <title>Orb-weaving spider Araneus ventricosus genome elucidates the spidroin gene catalogue.</title>
        <authorList>
            <person name="Kono N."/>
            <person name="Nakamura H."/>
            <person name="Ohtoshi R."/>
            <person name="Moran D.A.P."/>
            <person name="Shinohara A."/>
            <person name="Yoshida Y."/>
            <person name="Fujiwara M."/>
            <person name="Mori M."/>
            <person name="Tomita M."/>
            <person name="Arakawa K."/>
        </authorList>
    </citation>
    <scope>NUCLEOTIDE SEQUENCE [LARGE SCALE GENOMIC DNA]</scope>
</reference>
<accession>A0A4Y1ZQG8</accession>
<dbReference type="AlphaFoldDB" id="A0A4Y1ZQG8"/>
<protein>
    <submittedName>
        <fullName evidence="1">Uncharacterized protein</fullName>
    </submittedName>
</protein>
<comment type="caution">
    <text evidence="1">The sequence shown here is derived from an EMBL/GenBank/DDBJ whole genome shotgun (WGS) entry which is preliminary data.</text>
</comment>
<keyword evidence="2" id="KW-1185">Reference proteome</keyword>